<dbReference type="PANTHER" id="PTHR42923">
    <property type="entry name" value="PROTOPORPHYRINOGEN OXIDASE"/>
    <property type="match status" value="1"/>
</dbReference>
<feature type="signal peptide" evidence="1">
    <location>
        <begin position="1"/>
        <end position="20"/>
    </location>
</feature>
<dbReference type="EMBL" id="JAUDZG010000006">
    <property type="protein sequence ID" value="KAK3303255.1"/>
    <property type="molecule type" value="Genomic_DNA"/>
</dbReference>
<keyword evidence="3" id="KW-1185">Reference proteome</keyword>
<dbReference type="AlphaFoldDB" id="A0AAJ0GP17"/>
<name>A0AAJ0GP17_9PEZI</name>
<reference evidence="2" key="1">
    <citation type="journal article" date="2023" name="Mol. Phylogenet. Evol.">
        <title>Genome-scale phylogeny and comparative genomics of the fungal order Sordariales.</title>
        <authorList>
            <person name="Hensen N."/>
            <person name="Bonometti L."/>
            <person name="Westerberg I."/>
            <person name="Brannstrom I.O."/>
            <person name="Guillou S."/>
            <person name="Cros-Aarteil S."/>
            <person name="Calhoun S."/>
            <person name="Haridas S."/>
            <person name="Kuo A."/>
            <person name="Mondo S."/>
            <person name="Pangilinan J."/>
            <person name="Riley R."/>
            <person name="LaButti K."/>
            <person name="Andreopoulos B."/>
            <person name="Lipzen A."/>
            <person name="Chen C."/>
            <person name="Yan M."/>
            <person name="Daum C."/>
            <person name="Ng V."/>
            <person name="Clum A."/>
            <person name="Steindorff A."/>
            <person name="Ohm R.A."/>
            <person name="Martin F."/>
            <person name="Silar P."/>
            <person name="Natvig D.O."/>
            <person name="Lalanne C."/>
            <person name="Gautier V."/>
            <person name="Ament-Velasquez S.L."/>
            <person name="Kruys A."/>
            <person name="Hutchinson M.I."/>
            <person name="Powell A.J."/>
            <person name="Barry K."/>
            <person name="Miller A.N."/>
            <person name="Grigoriev I.V."/>
            <person name="Debuchy R."/>
            <person name="Gladieux P."/>
            <person name="Hiltunen Thoren M."/>
            <person name="Johannesson H."/>
        </authorList>
    </citation>
    <scope>NUCLEOTIDE SEQUENCE</scope>
    <source>
        <strain evidence="2">CBS 333.67</strain>
    </source>
</reference>
<dbReference type="Gene3D" id="1.10.405.20">
    <property type="match status" value="1"/>
</dbReference>
<sequence>MHPIMRAGVSLGCIAATVSAATIDCRSTCTKTIVRDVAVVGGGASGAHAAVWLRDAGHSVVVIEKASQLGGHTAFYKDPATGKEINVGVQAWMEYKDAFDFPARMNVSTSGSMSFTPNTNQYIDFTTGQPVPGYQAPASEAMYPALQRYLDVIAQYEDMVLPGFFNFPDPANIPEDLLMPFRDFVAKYNLEAAVPQMWDATTQGLGDTMDVPTLFVIQASGVPMAKALLGQGAAAVPASGRLWDLYEAVADFLGDDVLYSSTVVGSKRYNENNPRKDVYLTVKSADGTVTCVEANRLLLAIEPTPENMAPFDLDDSEKQILGQFEFTTVYAGILTHPSLQTLNAYSDRTTDPGSFNYTSFPLPPQIGRVDYLGGTQDLFQFTAVGKSTDTPASMQALMTQTIDKMIAAGTLPASGGSVSYNIFADHGHFHARVSADKLRAGFIQQLNSLQGRRNTYYTGAAFSAGFSTVLWEFNKVLLPKLVQGL</sequence>
<dbReference type="PANTHER" id="PTHR42923:SF26">
    <property type="entry name" value="FMN REDUCTASE LOT6, PUTATIVE (AFU_ORTHOLOGUE AFUA_7G06600)-RELATED"/>
    <property type="match status" value="1"/>
</dbReference>
<dbReference type="Gene3D" id="3.50.50.60">
    <property type="entry name" value="FAD/NAD(P)-binding domain"/>
    <property type="match status" value="1"/>
</dbReference>
<protein>
    <recommendedName>
        <fullName evidence="4">FAD dependent oxidoreductase</fullName>
    </recommendedName>
</protein>
<dbReference type="GeneID" id="87882267"/>
<organism evidence="2 3">
    <name type="scientific">Chaetomium strumarium</name>
    <dbReference type="NCBI Taxonomy" id="1170767"/>
    <lineage>
        <taxon>Eukaryota</taxon>
        <taxon>Fungi</taxon>
        <taxon>Dikarya</taxon>
        <taxon>Ascomycota</taxon>
        <taxon>Pezizomycotina</taxon>
        <taxon>Sordariomycetes</taxon>
        <taxon>Sordariomycetidae</taxon>
        <taxon>Sordariales</taxon>
        <taxon>Chaetomiaceae</taxon>
        <taxon>Chaetomium</taxon>
    </lineage>
</organism>
<evidence type="ECO:0000313" key="2">
    <source>
        <dbReference type="EMBL" id="KAK3303255.1"/>
    </source>
</evidence>
<evidence type="ECO:0000313" key="3">
    <source>
        <dbReference type="Proteomes" id="UP001273166"/>
    </source>
</evidence>
<reference evidence="2" key="2">
    <citation type="submission" date="2023-06" db="EMBL/GenBank/DDBJ databases">
        <authorList>
            <consortium name="Lawrence Berkeley National Laboratory"/>
            <person name="Mondo S.J."/>
            <person name="Hensen N."/>
            <person name="Bonometti L."/>
            <person name="Westerberg I."/>
            <person name="Brannstrom I.O."/>
            <person name="Guillou S."/>
            <person name="Cros-Aarteil S."/>
            <person name="Calhoun S."/>
            <person name="Haridas S."/>
            <person name="Kuo A."/>
            <person name="Pangilinan J."/>
            <person name="Riley R."/>
            <person name="Labutti K."/>
            <person name="Andreopoulos B."/>
            <person name="Lipzen A."/>
            <person name="Chen C."/>
            <person name="Yanf M."/>
            <person name="Daum C."/>
            <person name="Ng V."/>
            <person name="Clum A."/>
            <person name="Steindorff A."/>
            <person name="Ohm R."/>
            <person name="Martin F."/>
            <person name="Silar P."/>
            <person name="Natvig D."/>
            <person name="Lalanne C."/>
            <person name="Gautier V."/>
            <person name="Ament-Velasquez S.L."/>
            <person name="Kruys A."/>
            <person name="Hutchinson M.I."/>
            <person name="Powell A.J."/>
            <person name="Barry K."/>
            <person name="Miller A.N."/>
            <person name="Grigoriev I.V."/>
            <person name="Debuchy R."/>
            <person name="Gladieux P."/>
            <person name="Thoren M.H."/>
            <person name="Johannesson H."/>
        </authorList>
    </citation>
    <scope>NUCLEOTIDE SEQUENCE</scope>
    <source>
        <strain evidence="2">CBS 333.67</strain>
    </source>
</reference>
<comment type="caution">
    <text evidence="2">The sequence shown here is derived from an EMBL/GenBank/DDBJ whole genome shotgun (WGS) entry which is preliminary data.</text>
</comment>
<keyword evidence="1" id="KW-0732">Signal</keyword>
<dbReference type="Proteomes" id="UP001273166">
    <property type="component" value="Unassembled WGS sequence"/>
</dbReference>
<gene>
    <name evidence="2" type="ORF">B0T15DRAFT_268838</name>
</gene>
<dbReference type="Gene3D" id="3.30.70.1990">
    <property type="match status" value="1"/>
</dbReference>
<evidence type="ECO:0000256" key="1">
    <source>
        <dbReference type="SAM" id="SignalP"/>
    </source>
</evidence>
<evidence type="ECO:0008006" key="4">
    <source>
        <dbReference type="Google" id="ProtNLM"/>
    </source>
</evidence>
<accession>A0AAJ0GP17</accession>
<dbReference type="GO" id="GO:0016491">
    <property type="term" value="F:oxidoreductase activity"/>
    <property type="evidence" value="ECO:0007669"/>
    <property type="project" value="TreeGrafter"/>
</dbReference>
<proteinExistence type="predicted"/>
<feature type="chain" id="PRO_5042483557" description="FAD dependent oxidoreductase" evidence="1">
    <location>
        <begin position="21"/>
        <end position="485"/>
    </location>
</feature>
<dbReference type="InterPro" id="IPR036188">
    <property type="entry name" value="FAD/NAD-bd_sf"/>
</dbReference>
<dbReference type="InterPro" id="IPR050464">
    <property type="entry name" value="Zeta_carotene_desat/Oxidored"/>
</dbReference>
<dbReference type="RefSeq" id="XP_062719035.1">
    <property type="nucleotide sequence ID" value="XM_062863438.1"/>
</dbReference>
<dbReference type="Pfam" id="PF13450">
    <property type="entry name" value="NAD_binding_8"/>
    <property type="match status" value="1"/>
</dbReference>
<dbReference type="SUPFAM" id="SSF51905">
    <property type="entry name" value="FAD/NAD(P)-binding domain"/>
    <property type="match status" value="1"/>
</dbReference>